<dbReference type="EMBL" id="BLXT01004421">
    <property type="protein sequence ID" value="GFO12377.1"/>
    <property type="molecule type" value="Genomic_DNA"/>
</dbReference>
<protein>
    <submittedName>
        <fullName evidence="1">Uncharacterized protein</fullName>
    </submittedName>
</protein>
<comment type="caution">
    <text evidence="1">The sequence shown here is derived from an EMBL/GenBank/DDBJ whole genome shotgun (WGS) entry which is preliminary data.</text>
</comment>
<evidence type="ECO:0000313" key="2">
    <source>
        <dbReference type="Proteomes" id="UP000735302"/>
    </source>
</evidence>
<evidence type="ECO:0000313" key="1">
    <source>
        <dbReference type="EMBL" id="GFO12377.1"/>
    </source>
</evidence>
<organism evidence="1 2">
    <name type="scientific">Plakobranchus ocellatus</name>
    <dbReference type="NCBI Taxonomy" id="259542"/>
    <lineage>
        <taxon>Eukaryota</taxon>
        <taxon>Metazoa</taxon>
        <taxon>Spiralia</taxon>
        <taxon>Lophotrochozoa</taxon>
        <taxon>Mollusca</taxon>
        <taxon>Gastropoda</taxon>
        <taxon>Heterobranchia</taxon>
        <taxon>Euthyneura</taxon>
        <taxon>Panpulmonata</taxon>
        <taxon>Sacoglossa</taxon>
        <taxon>Placobranchoidea</taxon>
        <taxon>Plakobranchidae</taxon>
        <taxon>Plakobranchus</taxon>
    </lineage>
</organism>
<accession>A0AAV4AZR6</accession>
<dbReference type="AlphaFoldDB" id="A0AAV4AZR6"/>
<feature type="non-terminal residue" evidence="1">
    <location>
        <position position="77"/>
    </location>
</feature>
<feature type="non-terminal residue" evidence="1">
    <location>
        <position position="1"/>
    </location>
</feature>
<gene>
    <name evidence="1" type="ORF">PoB_003888200</name>
</gene>
<reference evidence="1 2" key="1">
    <citation type="journal article" date="2021" name="Elife">
        <title>Chloroplast acquisition without the gene transfer in kleptoplastic sea slugs, Plakobranchus ocellatus.</title>
        <authorList>
            <person name="Maeda T."/>
            <person name="Takahashi S."/>
            <person name="Yoshida T."/>
            <person name="Shimamura S."/>
            <person name="Takaki Y."/>
            <person name="Nagai Y."/>
            <person name="Toyoda A."/>
            <person name="Suzuki Y."/>
            <person name="Arimoto A."/>
            <person name="Ishii H."/>
            <person name="Satoh N."/>
            <person name="Nishiyama T."/>
            <person name="Hasebe M."/>
            <person name="Maruyama T."/>
            <person name="Minagawa J."/>
            <person name="Obokata J."/>
            <person name="Shigenobu S."/>
        </authorList>
    </citation>
    <scope>NUCLEOTIDE SEQUENCE [LARGE SCALE GENOMIC DNA]</scope>
</reference>
<proteinExistence type="predicted"/>
<keyword evidence="2" id="KW-1185">Reference proteome</keyword>
<name>A0AAV4AZR6_9GAST</name>
<dbReference type="Proteomes" id="UP000735302">
    <property type="component" value="Unassembled WGS sequence"/>
</dbReference>
<sequence>AGSAKVVEVSDCVELVQAVDDDAKTVSAVDGLKAVEIFVGSVKAADGVEVVKIADRVEVVKVAGVAAEVSDLVQVVE</sequence>